<dbReference type="InterPro" id="IPR003660">
    <property type="entry name" value="HAMP_dom"/>
</dbReference>
<evidence type="ECO:0000256" key="9">
    <source>
        <dbReference type="ARBA" id="ARBA00022840"/>
    </source>
</evidence>
<feature type="transmembrane region" description="Helical" evidence="10">
    <location>
        <begin position="9"/>
        <end position="28"/>
    </location>
</feature>
<keyword evidence="16" id="KW-1185">Reference proteome</keyword>
<dbReference type="EC" id="2.7.13.3" evidence="3"/>
<dbReference type="GO" id="GO:0005886">
    <property type="term" value="C:plasma membrane"/>
    <property type="evidence" value="ECO:0007669"/>
    <property type="project" value="UniProtKB-SubCell"/>
</dbReference>
<dbReference type="InterPro" id="IPR036890">
    <property type="entry name" value="HATPase_C_sf"/>
</dbReference>
<protein>
    <recommendedName>
        <fullName evidence="3">histidine kinase</fullName>
        <ecNumber evidence="3">2.7.13.3</ecNumber>
    </recommendedName>
</protein>
<reference evidence="14 15" key="1">
    <citation type="submission" date="2016-03" db="EMBL/GenBank/DDBJ databases">
        <title>Draft genome sequence of the Vibrio tubiashii subs. europaeus.</title>
        <authorList>
            <person name="Spinard E."/>
            <person name="Dubert J."/>
            <person name="Nelson D.R."/>
            <person name="Barja J.L."/>
        </authorList>
    </citation>
    <scope>NUCLEOTIDE SEQUENCE [LARGE SCALE GENOMIC DNA]</scope>
    <source>
        <strain evidence="15">PP-638</strain>
        <strain evidence="14">PP2-638</strain>
    </source>
</reference>
<dbReference type="Gene3D" id="6.10.340.10">
    <property type="match status" value="1"/>
</dbReference>
<accession>A0A178JG35</accession>
<dbReference type="InterPro" id="IPR005467">
    <property type="entry name" value="His_kinase_dom"/>
</dbReference>
<evidence type="ECO:0000256" key="6">
    <source>
        <dbReference type="ARBA" id="ARBA00022679"/>
    </source>
</evidence>
<dbReference type="SMART" id="SM00388">
    <property type="entry name" value="HisKA"/>
    <property type="match status" value="1"/>
</dbReference>
<dbReference type="Gene3D" id="3.30.565.10">
    <property type="entry name" value="Histidine kinase-like ATPase, C-terminal domain"/>
    <property type="match status" value="1"/>
</dbReference>
<evidence type="ECO:0000313" key="15">
    <source>
        <dbReference type="Proteomes" id="UP000094761"/>
    </source>
</evidence>
<keyword evidence="10" id="KW-1133">Transmembrane helix</keyword>
<gene>
    <name evidence="14" type="ORF">AZ468_04980</name>
    <name evidence="13" type="ORF">OPW20_17220</name>
</gene>
<dbReference type="Pfam" id="PF00672">
    <property type="entry name" value="HAMP"/>
    <property type="match status" value="1"/>
</dbReference>
<evidence type="ECO:0000256" key="10">
    <source>
        <dbReference type="SAM" id="Phobius"/>
    </source>
</evidence>
<keyword evidence="10" id="KW-0472">Membrane</keyword>
<feature type="domain" description="HAMP" evidence="12">
    <location>
        <begin position="159"/>
        <end position="211"/>
    </location>
</feature>
<evidence type="ECO:0000259" key="11">
    <source>
        <dbReference type="PROSITE" id="PS50109"/>
    </source>
</evidence>
<keyword evidence="4" id="KW-1003">Cell membrane</keyword>
<keyword evidence="6" id="KW-0808">Transferase</keyword>
<evidence type="ECO:0000256" key="3">
    <source>
        <dbReference type="ARBA" id="ARBA00012438"/>
    </source>
</evidence>
<dbReference type="SMART" id="SM00387">
    <property type="entry name" value="HATPase_c"/>
    <property type="match status" value="1"/>
</dbReference>
<dbReference type="InterPro" id="IPR003594">
    <property type="entry name" value="HATPase_dom"/>
</dbReference>
<dbReference type="Gene3D" id="1.10.287.130">
    <property type="match status" value="1"/>
</dbReference>
<keyword evidence="7" id="KW-0547">Nucleotide-binding</keyword>
<dbReference type="Proteomes" id="UP000094761">
    <property type="component" value="Unassembled WGS sequence"/>
</dbReference>
<dbReference type="Proteomes" id="UP001150001">
    <property type="component" value="Unassembled WGS sequence"/>
</dbReference>
<comment type="caution">
    <text evidence="14">The sequence shown here is derived from an EMBL/GenBank/DDBJ whole genome shotgun (WGS) entry which is preliminary data.</text>
</comment>
<evidence type="ECO:0000313" key="13">
    <source>
        <dbReference type="EMBL" id="MDC5741818.1"/>
    </source>
</evidence>
<dbReference type="SUPFAM" id="SSF47384">
    <property type="entry name" value="Homodimeric domain of signal transducing histidine kinase"/>
    <property type="match status" value="1"/>
</dbReference>
<dbReference type="RefSeq" id="WP_069666402.1">
    <property type="nucleotide sequence ID" value="NZ_CP064858.1"/>
</dbReference>
<dbReference type="EMBL" id="LUAX01000001">
    <property type="protein sequence ID" value="OAN00479.1"/>
    <property type="molecule type" value="Genomic_DNA"/>
</dbReference>
<dbReference type="PROSITE" id="PS50109">
    <property type="entry name" value="HIS_KIN"/>
    <property type="match status" value="1"/>
</dbReference>
<dbReference type="GO" id="GO:0000155">
    <property type="term" value="F:phosphorelay sensor kinase activity"/>
    <property type="evidence" value="ECO:0007669"/>
    <property type="project" value="InterPro"/>
</dbReference>
<dbReference type="InterPro" id="IPR003661">
    <property type="entry name" value="HisK_dim/P_dom"/>
</dbReference>
<comment type="subcellular location">
    <subcellularLocation>
        <location evidence="2">Cell membrane</location>
        <topology evidence="2">Multi-pass membrane protein</topology>
    </subcellularLocation>
</comment>
<keyword evidence="10" id="KW-0812">Transmembrane</keyword>
<keyword evidence="5" id="KW-0597">Phosphoprotein</keyword>
<dbReference type="Pfam" id="PF00512">
    <property type="entry name" value="HisKA"/>
    <property type="match status" value="1"/>
</dbReference>
<evidence type="ECO:0000256" key="2">
    <source>
        <dbReference type="ARBA" id="ARBA00004651"/>
    </source>
</evidence>
<dbReference type="CDD" id="cd06225">
    <property type="entry name" value="HAMP"/>
    <property type="match status" value="1"/>
</dbReference>
<dbReference type="InterPro" id="IPR004358">
    <property type="entry name" value="Sig_transdc_His_kin-like_C"/>
</dbReference>
<evidence type="ECO:0000313" key="16">
    <source>
        <dbReference type="Proteomes" id="UP001150001"/>
    </source>
</evidence>
<dbReference type="AlphaFoldDB" id="A0A178JG35"/>
<dbReference type="InterPro" id="IPR050980">
    <property type="entry name" value="2C_sensor_his_kinase"/>
</dbReference>
<dbReference type="PROSITE" id="PS50885">
    <property type="entry name" value="HAMP"/>
    <property type="match status" value="1"/>
</dbReference>
<evidence type="ECO:0000313" key="14">
    <source>
        <dbReference type="EMBL" id="OAN00479.1"/>
    </source>
</evidence>
<dbReference type="SUPFAM" id="SSF55874">
    <property type="entry name" value="ATPase domain of HSP90 chaperone/DNA topoisomerase II/histidine kinase"/>
    <property type="match status" value="1"/>
</dbReference>
<dbReference type="SMART" id="SM00304">
    <property type="entry name" value="HAMP"/>
    <property type="match status" value="1"/>
</dbReference>
<evidence type="ECO:0000256" key="4">
    <source>
        <dbReference type="ARBA" id="ARBA00022475"/>
    </source>
</evidence>
<sequence>MRRIYLESFIGLLILFTLSIFAYEYIIYELNPDYDYVLQEREGEAFRDMVLTIYQNQGKEAAINTMERVVEKTAKTLFIVNLSDVPKDVANFFTHDQSNLNIYFDEDRHFWFKLLEPNEIYYISPDFQTELRQAIEFDDDIVWGFILGGFFVYSLCLILFLSRRVRLLENATVKFAQGDFNVRAPTKGRDAVGRLNTSFNDMADKISNLIASNRFLTNAVAHDLRTPIFRIQWQAEMLQDQNMSKEQHDKIASIIEDTEEMERMVDELLYFAKMERPETELSLEQLNLNHFLPEVVQRLPNSRDISITLHIESNVELCADRSLLKRGVVNLLSNAVKYAKDQVQLSVKESDGHLVLIVEDDGNGIPSEHWSSIFQPFYSADASRNKENSGFGLGLAIVDLIVKRHQGTVEVGQSTLGGAQFTLTFPNL</sequence>
<dbReference type="OrthoDB" id="9804645at2"/>
<evidence type="ECO:0000256" key="8">
    <source>
        <dbReference type="ARBA" id="ARBA00022777"/>
    </source>
</evidence>
<evidence type="ECO:0000256" key="1">
    <source>
        <dbReference type="ARBA" id="ARBA00000085"/>
    </source>
</evidence>
<feature type="domain" description="Histidine kinase" evidence="11">
    <location>
        <begin position="219"/>
        <end position="428"/>
    </location>
</feature>
<evidence type="ECO:0000256" key="5">
    <source>
        <dbReference type="ARBA" id="ARBA00022553"/>
    </source>
</evidence>
<dbReference type="Pfam" id="PF02518">
    <property type="entry name" value="HATPase_c"/>
    <property type="match status" value="1"/>
</dbReference>
<organism evidence="14 15">
    <name type="scientific">Vibrio europaeus</name>
    <dbReference type="NCBI Taxonomy" id="300876"/>
    <lineage>
        <taxon>Bacteria</taxon>
        <taxon>Pseudomonadati</taxon>
        <taxon>Pseudomonadota</taxon>
        <taxon>Gammaproteobacteria</taxon>
        <taxon>Vibrionales</taxon>
        <taxon>Vibrionaceae</taxon>
        <taxon>Vibrio</taxon>
        <taxon>Vibrio oreintalis group</taxon>
    </lineage>
</organism>
<dbReference type="PRINTS" id="PR00344">
    <property type="entry name" value="BCTRLSENSOR"/>
</dbReference>
<comment type="catalytic activity">
    <reaction evidence="1">
        <text>ATP + protein L-histidine = ADP + protein N-phospho-L-histidine.</text>
        <dbReference type="EC" id="2.7.13.3"/>
    </reaction>
</comment>
<dbReference type="SUPFAM" id="SSF158472">
    <property type="entry name" value="HAMP domain-like"/>
    <property type="match status" value="1"/>
</dbReference>
<name>A0A178JG35_9VIBR</name>
<dbReference type="CDD" id="cd00082">
    <property type="entry name" value="HisKA"/>
    <property type="match status" value="1"/>
</dbReference>
<evidence type="ECO:0000259" key="12">
    <source>
        <dbReference type="PROSITE" id="PS50885"/>
    </source>
</evidence>
<dbReference type="EMBL" id="JAPFIT010000018">
    <property type="protein sequence ID" value="MDC5741818.1"/>
    <property type="molecule type" value="Genomic_DNA"/>
</dbReference>
<dbReference type="GO" id="GO:0005524">
    <property type="term" value="F:ATP binding"/>
    <property type="evidence" value="ECO:0007669"/>
    <property type="project" value="UniProtKB-KW"/>
</dbReference>
<dbReference type="GeneID" id="78075035"/>
<dbReference type="InterPro" id="IPR036097">
    <property type="entry name" value="HisK_dim/P_sf"/>
</dbReference>
<reference evidence="13" key="2">
    <citation type="submission" date="2022-11" db="EMBL/GenBank/DDBJ databases">
        <title>Role of the vibriolysin VemA secreted by the emergent pathogen Vibrio europaeus in the colonization of Manila clam mucus.</title>
        <authorList>
            <person name="Martinez C."/>
            <person name="Rodriguez S."/>
            <person name="Vences A."/>
            <person name="Barja J.L."/>
            <person name="Toranzo A.E."/>
            <person name="Dubert J."/>
        </authorList>
    </citation>
    <scope>NUCLEOTIDE SEQUENCE</scope>
    <source>
        <strain evidence="13">3454</strain>
    </source>
</reference>
<keyword evidence="8 14" id="KW-0418">Kinase</keyword>
<evidence type="ECO:0000256" key="7">
    <source>
        <dbReference type="ARBA" id="ARBA00022741"/>
    </source>
</evidence>
<proteinExistence type="predicted"/>
<dbReference type="PANTHER" id="PTHR44936:SF10">
    <property type="entry name" value="SENSOR PROTEIN RSTB"/>
    <property type="match status" value="1"/>
</dbReference>
<keyword evidence="9 13" id="KW-0067">ATP-binding</keyword>
<feature type="transmembrane region" description="Helical" evidence="10">
    <location>
        <begin position="141"/>
        <end position="161"/>
    </location>
</feature>
<dbReference type="PANTHER" id="PTHR44936">
    <property type="entry name" value="SENSOR PROTEIN CREC"/>
    <property type="match status" value="1"/>
</dbReference>